<gene>
    <name evidence="2" type="ORF">SEMRO_2623_G332890.1</name>
</gene>
<dbReference type="AlphaFoldDB" id="A0A9N8HYS3"/>
<name>A0A9N8HYS3_9STRA</name>
<comment type="caution">
    <text evidence="2">The sequence shown here is derived from an EMBL/GenBank/DDBJ whole genome shotgun (WGS) entry which is preliminary data.</text>
</comment>
<evidence type="ECO:0000256" key="1">
    <source>
        <dbReference type="SAM" id="MobiDB-lite"/>
    </source>
</evidence>
<feature type="compositionally biased region" description="Basic residues" evidence="1">
    <location>
        <begin position="153"/>
        <end position="166"/>
    </location>
</feature>
<feature type="compositionally biased region" description="Low complexity" evidence="1">
    <location>
        <begin position="46"/>
        <end position="62"/>
    </location>
</feature>
<dbReference type="EMBL" id="CAICTM010002621">
    <property type="protein sequence ID" value="CAB9529780.1"/>
    <property type="molecule type" value="Genomic_DNA"/>
</dbReference>
<feature type="compositionally biased region" description="Polar residues" evidence="1">
    <location>
        <begin position="1"/>
        <end position="11"/>
    </location>
</feature>
<evidence type="ECO:0000313" key="2">
    <source>
        <dbReference type="EMBL" id="CAB9529780.1"/>
    </source>
</evidence>
<evidence type="ECO:0000313" key="3">
    <source>
        <dbReference type="Proteomes" id="UP001153069"/>
    </source>
</evidence>
<dbReference type="Proteomes" id="UP001153069">
    <property type="component" value="Unassembled WGS sequence"/>
</dbReference>
<feature type="region of interest" description="Disordered" evidence="1">
    <location>
        <begin position="1"/>
        <end position="62"/>
    </location>
</feature>
<protein>
    <submittedName>
        <fullName evidence="2">Uncharacterized protein</fullName>
    </submittedName>
</protein>
<organism evidence="2 3">
    <name type="scientific">Seminavis robusta</name>
    <dbReference type="NCBI Taxonomy" id="568900"/>
    <lineage>
        <taxon>Eukaryota</taxon>
        <taxon>Sar</taxon>
        <taxon>Stramenopiles</taxon>
        <taxon>Ochrophyta</taxon>
        <taxon>Bacillariophyta</taxon>
        <taxon>Bacillariophyceae</taxon>
        <taxon>Bacillariophycidae</taxon>
        <taxon>Naviculales</taxon>
        <taxon>Naviculaceae</taxon>
        <taxon>Seminavis</taxon>
    </lineage>
</organism>
<proteinExistence type="predicted"/>
<keyword evidence="3" id="KW-1185">Reference proteome</keyword>
<reference evidence="2" key="1">
    <citation type="submission" date="2020-06" db="EMBL/GenBank/DDBJ databases">
        <authorList>
            <consortium name="Plant Systems Biology data submission"/>
        </authorList>
    </citation>
    <scope>NUCLEOTIDE SEQUENCE</scope>
    <source>
        <strain evidence="2">D6</strain>
    </source>
</reference>
<feature type="region of interest" description="Disordered" evidence="1">
    <location>
        <begin position="113"/>
        <end position="176"/>
    </location>
</feature>
<sequence>MQEAAHNSPSSSEEDNDVPAKQPAAVRKTPSPLVGTQDLLQSQYTQQPFPYQLSQPSQLSQGPPIFASAVTRAPINVGLMPMPGMQWAVHQSPAPLEPYQMDPWPPYMCAGSDGHPYYYDNGKGRPPLPSKDKNRRTTSAPVSRAPSPLTTAAKKKKKNNVNKHGRTKEEEENFQS</sequence>
<accession>A0A9N8HYS3</accession>